<dbReference type="Proteomes" id="UP000605970">
    <property type="component" value="Unassembled WGS sequence"/>
</dbReference>
<proteinExistence type="predicted"/>
<organism evidence="2 3">
    <name type="scientific">Meloidogyne graminicola</name>
    <dbReference type="NCBI Taxonomy" id="189291"/>
    <lineage>
        <taxon>Eukaryota</taxon>
        <taxon>Metazoa</taxon>
        <taxon>Ecdysozoa</taxon>
        <taxon>Nematoda</taxon>
        <taxon>Chromadorea</taxon>
        <taxon>Rhabditida</taxon>
        <taxon>Tylenchina</taxon>
        <taxon>Tylenchomorpha</taxon>
        <taxon>Tylenchoidea</taxon>
        <taxon>Meloidogynidae</taxon>
        <taxon>Meloidogyninae</taxon>
        <taxon>Meloidogyne</taxon>
    </lineage>
</organism>
<feature type="transmembrane region" description="Helical" evidence="1">
    <location>
        <begin position="6"/>
        <end position="25"/>
    </location>
</feature>
<dbReference type="EMBL" id="JABEBT010000025">
    <property type="protein sequence ID" value="KAF7636925.1"/>
    <property type="molecule type" value="Genomic_DNA"/>
</dbReference>
<dbReference type="AlphaFoldDB" id="A0A8S9ZTU1"/>
<keyword evidence="3" id="KW-1185">Reference proteome</keyword>
<evidence type="ECO:0000256" key="1">
    <source>
        <dbReference type="SAM" id="Phobius"/>
    </source>
</evidence>
<protein>
    <submittedName>
        <fullName evidence="2">Astacin domain-containing protein</fullName>
    </submittedName>
</protein>
<accession>A0A8S9ZTU1</accession>
<name>A0A8S9ZTU1_9BILA</name>
<evidence type="ECO:0000313" key="3">
    <source>
        <dbReference type="Proteomes" id="UP000605970"/>
    </source>
</evidence>
<gene>
    <name evidence="2" type="ORF">Mgra_00003664</name>
</gene>
<evidence type="ECO:0000313" key="2">
    <source>
        <dbReference type="EMBL" id="KAF7636925.1"/>
    </source>
</evidence>
<keyword evidence="1" id="KW-1133">Transmembrane helix</keyword>
<comment type="caution">
    <text evidence="2">The sequence shown here is derived from an EMBL/GenBank/DDBJ whole genome shotgun (WGS) entry which is preliminary data.</text>
</comment>
<sequence length="86" mass="10344">MVQVINYLIYFPSFISHCLFFLFFIQRIIITKSSFSSLFPQQQQFSLYTRHDIIDKNVKSVETFLSPQDLANMPEREVDLRESYPW</sequence>
<reference evidence="2" key="1">
    <citation type="journal article" date="2020" name="Ecol. Evol.">
        <title>Genome structure and content of the rice root-knot nematode (Meloidogyne graminicola).</title>
        <authorList>
            <person name="Phan N.T."/>
            <person name="Danchin E.G.J."/>
            <person name="Klopp C."/>
            <person name="Perfus-Barbeoch L."/>
            <person name="Kozlowski D.K."/>
            <person name="Koutsovoulos G.D."/>
            <person name="Lopez-Roques C."/>
            <person name="Bouchez O."/>
            <person name="Zahm M."/>
            <person name="Besnard G."/>
            <person name="Bellafiore S."/>
        </authorList>
    </citation>
    <scope>NUCLEOTIDE SEQUENCE</scope>
    <source>
        <strain evidence="2">VN-18</strain>
    </source>
</reference>
<keyword evidence="1" id="KW-0472">Membrane</keyword>
<keyword evidence="1" id="KW-0812">Transmembrane</keyword>